<accession>A0ABP6ZMR3</accession>
<evidence type="ECO:0000259" key="1">
    <source>
        <dbReference type="PROSITE" id="PS50994"/>
    </source>
</evidence>
<keyword evidence="3" id="KW-1185">Reference proteome</keyword>
<organism evidence="2 3">
    <name type="scientific">Nonomuraea rosea</name>
    <dbReference type="NCBI Taxonomy" id="638574"/>
    <lineage>
        <taxon>Bacteria</taxon>
        <taxon>Bacillati</taxon>
        <taxon>Actinomycetota</taxon>
        <taxon>Actinomycetes</taxon>
        <taxon>Streptosporangiales</taxon>
        <taxon>Streptosporangiaceae</taxon>
        <taxon>Nonomuraea</taxon>
    </lineage>
</organism>
<dbReference type="InterPro" id="IPR012337">
    <property type="entry name" value="RNaseH-like_sf"/>
</dbReference>
<dbReference type="InterPro" id="IPR036397">
    <property type="entry name" value="RNaseH_sf"/>
</dbReference>
<dbReference type="SUPFAM" id="SSF53098">
    <property type="entry name" value="Ribonuclease H-like"/>
    <property type="match status" value="1"/>
</dbReference>
<dbReference type="InterPro" id="IPR001584">
    <property type="entry name" value="Integrase_cat-core"/>
</dbReference>
<comment type="caution">
    <text evidence="2">The sequence shown here is derived from an EMBL/GenBank/DDBJ whole genome shotgun (WGS) entry which is preliminary data.</text>
</comment>
<dbReference type="Proteomes" id="UP001500630">
    <property type="component" value="Unassembled WGS sequence"/>
</dbReference>
<proteinExistence type="predicted"/>
<dbReference type="RefSeq" id="WP_345576802.1">
    <property type="nucleotide sequence ID" value="NZ_BAABDQ010000051.1"/>
</dbReference>
<gene>
    <name evidence="2" type="ORF">GCM10022419_119740</name>
</gene>
<evidence type="ECO:0000313" key="2">
    <source>
        <dbReference type="EMBL" id="GAA3614594.1"/>
    </source>
</evidence>
<feature type="domain" description="Integrase catalytic" evidence="1">
    <location>
        <begin position="1"/>
        <end position="100"/>
    </location>
</feature>
<sequence>MDLGERTAGLRFVIHDRDPLFTSAFREIFEAEGLRIITTLPQRPRMNAICERVIGTLRRELLDRILILNERHLTVVLHVYLRLKEPGRSAFIRSSERSPP</sequence>
<name>A0ABP6ZMR3_9ACTN</name>
<dbReference type="EMBL" id="BAABDQ010000051">
    <property type="protein sequence ID" value="GAA3614594.1"/>
    <property type="molecule type" value="Genomic_DNA"/>
</dbReference>
<dbReference type="Gene3D" id="3.30.420.10">
    <property type="entry name" value="Ribonuclease H-like superfamily/Ribonuclease H"/>
    <property type="match status" value="1"/>
</dbReference>
<protein>
    <recommendedName>
        <fullName evidence="1">Integrase catalytic domain-containing protein</fullName>
    </recommendedName>
</protein>
<dbReference type="PROSITE" id="PS50994">
    <property type="entry name" value="INTEGRASE"/>
    <property type="match status" value="1"/>
</dbReference>
<reference evidence="3" key="1">
    <citation type="journal article" date="2019" name="Int. J. Syst. Evol. Microbiol.">
        <title>The Global Catalogue of Microorganisms (GCM) 10K type strain sequencing project: providing services to taxonomists for standard genome sequencing and annotation.</title>
        <authorList>
            <consortium name="The Broad Institute Genomics Platform"/>
            <consortium name="The Broad Institute Genome Sequencing Center for Infectious Disease"/>
            <person name="Wu L."/>
            <person name="Ma J."/>
        </authorList>
    </citation>
    <scope>NUCLEOTIDE SEQUENCE [LARGE SCALE GENOMIC DNA]</scope>
    <source>
        <strain evidence="3">JCM 17326</strain>
    </source>
</reference>
<evidence type="ECO:0000313" key="3">
    <source>
        <dbReference type="Proteomes" id="UP001500630"/>
    </source>
</evidence>